<evidence type="ECO:0000313" key="5">
    <source>
        <dbReference type="EMBL" id="KFM67008.1"/>
    </source>
</evidence>
<comment type="similarity">
    <text evidence="2">Belongs to the perilipin family.</text>
</comment>
<feature type="region of interest" description="Disordered" evidence="4">
    <location>
        <begin position="316"/>
        <end position="368"/>
    </location>
</feature>
<comment type="subcellular location">
    <subcellularLocation>
        <location evidence="1">Lipid droplet</location>
    </subcellularLocation>
</comment>
<sequence length="368" mass="41309">MARGEGDTSLRSNFVERVVKLPIVNVAWGYATNTYTHIKESNKLVNFTLTNAEKSVTFVAGQAKPVVLKFEKQIQAVDDLACKGLGTLEEKVPFIKKPADEIIGDTRKLYTDTVYSRLEGILNIGNGAVTSVTSYGKRTVDTILSNQVVKSALTFVDDFLIGATKSYIDRFLPPDAKEKDARKKEKEEKVSTLTRLVNIARTVQSRTYRQLVLKVEYAQEWALDLVISYPIEAIEFTKSRFNAAVEYVNKLWTNLTQEKKDNEKAEEKSQGPITAITNSALWAIGMLRVVPSLLPMYIFGVLTWLNEKKNKEEVVEQPMDEAKENGSVQKEKRSRSANSCSHNSSKAEAKIDQNCHNSIPEEQCQQSS</sequence>
<dbReference type="GO" id="GO:0010890">
    <property type="term" value="P:positive regulation of triglyceride storage"/>
    <property type="evidence" value="ECO:0007669"/>
    <property type="project" value="TreeGrafter"/>
</dbReference>
<name>A0A087TPG9_STEMI</name>
<dbReference type="OrthoDB" id="376826at2759"/>
<evidence type="ECO:0000256" key="3">
    <source>
        <dbReference type="ARBA" id="ARBA00022677"/>
    </source>
</evidence>
<evidence type="ECO:0000256" key="2">
    <source>
        <dbReference type="ARBA" id="ARBA00006311"/>
    </source>
</evidence>
<dbReference type="Pfam" id="PF03036">
    <property type="entry name" value="Perilipin"/>
    <property type="match status" value="1"/>
</dbReference>
<feature type="non-terminal residue" evidence="5">
    <location>
        <position position="368"/>
    </location>
</feature>
<protein>
    <submittedName>
        <fullName evidence="5">Perilipin-2</fullName>
    </submittedName>
</protein>
<dbReference type="InterPro" id="IPR004279">
    <property type="entry name" value="Perilipin"/>
</dbReference>
<dbReference type="EMBL" id="KK116170">
    <property type="protein sequence ID" value="KFM67008.1"/>
    <property type="molecule type" value="Genomic_DNA"/>
</dbReference>
<evidence type="ECO:0000256" key="4">
    <source>
        <dbReference type="SAM" id="MobiDB-lite"/>
    </source>
</evidence>
<proteinExistence type="inferred from homology"/>
<dbReference type="PANTHER" id="PTHR14024">
    <property type="entry name" value="PERILIPIN"/>
    <property type="match status" value="1"/>
</dbReference>
<evidence type="ECO:0000313" key="6">
    <source>
        <dbReference type="Proteomes" id="UP000054359"/>
    </source>
</evidence>
<dbReference type="STRING" id="407821.A0A087TPG9"/>
<keyword evidence="3" id="KW-0551">Lipid droplet</keyword>
<reference evidence="5 6" key="1">
    <citation type="submission" date="2013-11" db="EMBL/GenBank/DDBJ databases">
        <title>Genome sequencing of Stegodyphus mimosarum.</title>
        <authorList>
            <person name="Bechsgaard J."/>
        </authorList>
    </citation>
    <scope>NUCLEOTIDE SEQUENCE [LARGE SCALE GENOMIC DNA]</scope>
</reference>
<dbReference type="Proteomes" id="UP000054359">
    <property type="component" value="Unassembled WGS sequence"/>
</dbReference>
<keyword evidence="6" id="KW-1185">Reference proteome</keyword>
<evidence type="ECO:0000256" key="1">
    <source>
        <dbReference type="ARBA" id="ARBA00004502"/>
    </source>
</evidence>
<dbReference type="GO" id="GO:0019915">
    <property type="term" value="P:lipid storage"/>
    <property type="evidence" value="ECO:0007669"/>
    <property type="project" value="TreeGrafter"/>
</dbReference>
<dbReference type="PANTHER" id="PTHR14024:SF49">
    <property type="entry name" value="LIPID STORAGE DROPLETS SURFACE-BINDING PROTEIN 1"/>
    <property type="match status" value="1"/>
</dbReference>
<dbReference type="GO" id="GO:0005829">
    <property type="term" value="C:cytosol"/>
    <property type="evidence" value="ECO:0007669"/>
    <property type="project" value="TreeGrafter"/>
</dbReference>
<organism evidence="5 6">
    <name type="scientific">Stegodyphus mimosarum</name>
    <name type="common">African social velvet spider</name>
    <dbReference type="NCBI Taxonomy" id="407821"/>
    <lineage>
        <taxon>Eukaryota</taxon>
        <taxon>Metazoa</taxon>
        <taxon>Ecdysozoa</taxon>
        <taxon>Arthropoda</taxon>
        <taxon>Chelicerata</taxon>
        <taxon>Arachnida</taxon>
        <taxon>Araneae</taxon>
        <taxon>Araneomorphae</taxon>
        <taxon>Entelegynae</taxon>
        <taxon>Eresoidea</taxon>
        <taxon>Eresidae</taxon>
        <taxon>Stegodyphus</taxon>
    </lineage>
</organism>
<dbReference type="OMA" id="NQENCHE"/>
<dbReference type="AlphaFoldDB" id="A0A087TPG9"/>
<dbReference type="GO" id="GO:0005811">
    <property type="term" value="C:lipid droplet"/>
    <property type="evidence" value="ECO:0007669"/>
    <property type="project" value="UniProtKB-SubCell"/>
</dbReference>
<gene>
    <name evidence="5" type="ORF">X975_05525</name>
</gene>
<accession>A0A087TPG9</accession>